<evidence type="ECO:0000256" key="8">
    <source>
        <dbReference type="ARBA" id="ARBA00022833"/>
    </source>
</evidence>
<keyword evidence="7" id="KW-0378">Hydrolase</keyword>
<keyword evidence="4 13" id="KW-0645">Protease</keyword>
<dbReference type="InterPro" id="IPR050928">
    <property type="entry name" value="ATP-dep_Zn_Metalloprotease"/>
</dbReference>
<evidence type="ECO:0000313" key="13">
    <source>
        <dbReference type="EMBL" id="GAA5808362.1"/>
    </source>
</evidence>
<accession>A0ABP9YND8</accession>
<evidence type="ECO:0000256" key="2">
    <source>
        <dbReference type="ARBA" id="ARBA00010044"/>
    </source>
</evidence>
<dbReference type="Pfam" id="PF06480">
    <property type="entry name" value="FtsH_ext"/>
    <property type="match status" value="1"/>
</dbReference>
<dbReference type="Gene3D" id="1.10.8.60">
    <property type="match status" value="1"/>
</dbReference>
<keyword evidence="14" id="KW-1185">Reference proteome</keyword>
<comment type="caution">
    <text evidence="13">The sequence shown here is derived from an EMBL/GenBank/DDBJ whole genome shotgun (WGS) entry which is preliminary data.</text>
</comment>
<feature type="domain" description="AAA+ ATPase" evidence="12">
    <location>
        <begin position="281"/>
        <end position="421"/>
    </location>
</feature>
<evidence type="ECO:0000256" key="6">
    <source>
        <dbReference type="ARBA" id="ARBA00022741"/>
    </source>
</evidence>
<dbReference type="GO" id="GO:0008233">
    <property type="term" value="F:peptidase activity"/>
    <property type="evidence" value="ECO:0007669"/>
    <property type="project" value="UniProtKB-KW"/>
</dbReference>
<keyword evidence="5" id="KW-0479">Metal-binding</keyword>
<name>A0ABP9YND8_9FUNG</name>
<feature type="region of interest" description="Disordered" evidence="11">
    <location>
        <begin position="52"/>
        <end position="78"/>
    </location>
</feature>
<gene>
    <name evidence="13" type="primary">YTA12_1</name>
    <name evidence="13" type="ORF">MFLAVUS_001753</name>
</gene>
<evidence type="ECO:0000256" key="10">
    <source>
        <dbReference type="ARBA" id="ARBA00023049"/>
    </source>
</evidence>
<dbReference type="InterPro" id="IPR011546">
    <property type="entry name" value="Pept_M41_FtsH_extracell"/>
</dbReference>
<dbReference type="InterPro" id="IPR027417">
    <property type="entry name" value="P-loop_NTPase"/>
</dbReference>
<dbReference type="InterPro" id="IPR005936">
    <property type="entry name" value="FtsH"/>
</dbReference>
<sequence length="826" mass="91472">MFSRIALIKQRYALIQRPTTFMYRYYSANKPEPHSQVPKGFENFFNNTGGGGKPKITFESSKQPKNDKPPPKLPETNGLKTLGPIIAGSVFLWYALGLNSNINFREVTYQEFRSKLLDKGLVQELNVMNNSYVQVRLRPEARSMLAEDPNATYYFSIGSVDSFERQLEKSQDKLGIPDEERIPVSYHTTGNLTNTLVQFIPTLMLIGFFIYMGRRAAAGGAGGPGGLFGIGKSKAKLFNKETDIKVKFKDVAGADEAKEEIMEFVKFLKDPRKFERLGATIPKGAILSGPPGTGKTLMAKATAGEANVPFLSVSGSEFIEMFVGVGSSRVRDLFATAKKNAPCIIFIDEIDAIGKARGKGGQLGGNDERESTLNQLLVEMDGFNSHDHVVVLAGTNRPDVLDPALLRPGRFDRHIVIDKPDVIGRADIFKVHLKPIKLNPKLNVEDLAQKLASFTGGFAGADIHNVCNEAALIAARGNKDEVDEVDFEAAIERVIAGIEKKSRVLSPEEKKTVAYHEAGHAVAGWYLKYTEPLLKVSIIPRGSSALGYAQYLPKDQYLYSELQLMDRMCVALGGRVSEMLFFDSVTTGAQNDLQKVTKMAYSQVSIFGMNKEVGPVSYQQDNNDSQFQKPYSEKTGSLIDDEARKLIDKALARTTKLLTEKKGDIEKVAKLLMTKEVLTKQDMEDLLVYKSSGWKWWQSPSKSNKEECHDYVSSIAPSSLIVQHSIHSKESDILSTTSIKSKPWISQKAKTSISPTQEESIKSDKNRLATPASSLLMNVPSKSSSTVPVINYDINKQDRKNNDAALFSGIRRLSDNRCIHHVGKVR</sequence>
<dbReference type="PANTHER" id="PTHR43655">
    <property type="entry name" value="ATP-DEPENDENT PROTEASE"/>
    <property type="match status" value="1"/>
</dbReference>
<dbReference type="SMART" id="SM00382">
    <property type="entry name" value="AAA"/>
    <property type="match status" value="1"/>
</dbReference>
<evidence type="ECO:0000256" key="9">
    <source>
        <dbReference type="ARBA" id="ARBA00022840"/>
    </source>
</evidence>
<dbReference type="EMBL" id="BAABUK010000003">
    <property type="protein sequence ID" value="GAA5808362.1"/>
    <property type="molecule type" value="Genomic_DNA"/>
</dbReference>
<dbReference type="CDD" id="cd19501">
    <property type="entry name" value="RecA-like_FtsH"/>
    <property type="match status" value="1"/>
</dbReference>
<dbReference type="NCBIfam" id="TIGR01241">
    <property type="entry name" value="FtsH_fam"/>
    <property type="match status" value="1"/>
</dbReference>
<keyword evidence="8" id="KW-0862">Zinc</keyword>
<reference evidence="13 14" key="1">
    <citation type="submission" date="2024-04" db="EMBL/GenBank/DDBJ databases">
        <title>genome sequences of Mucor flavus KT1a and Helicostylum pulchrum KT1b strains isolated from the surface of a dry-aged beef.</title>
        <authorList>
            <person name="Toyotome T."/>
            <person name="Hosono M."/>
            <person name="Torimaru M."/>
            <person name="Fukuda K."/>
            <person name="Mikami N."/>
        </authorList>
    </citation>
    <scope>NUCLEOTIDE SEQUENCE [LARGE SCALE GENOMIC DNA]</scope>
    <source>
        <strain evidence="13 14">KT1a</strain>
    </source>
</reference>
<dbReference type="Gene3D" id="3.40.1690.20">
    <property type="match status" value="1"/>
</dbReference>
<evidence type="ECO:0000256" key="7">
    <source>
        <dbReference type="ARBA" id="ARBA00022801"/>
    </source>
</evidence>
<evidence type="ECO:0000256" key="3">
    <source>
        <dbReference type="ARBA" id="ARBA00010550"/>
    </source>
</evidence>
<dbReference type="InterPro" id="IPR037219">
    <property type="entry name" value="Peptidase_M41-like"/>
</dbReference>
<dbReference type="HAMAP" id="MF_01458">
    <property type="entry name" value="FtsH"/>
    <property type="match status" value="1"/>
</dbReference>
<keyword evidence="9" id="KW-0067">ATP-binding</keyword>
<evidence type="ECO:0000313" key="14">
    <source>
        <dbReference type="Proteomes" id="UP001473302"/>
    </source>
</evidence>
<protein>
    <submittedName>
        <fullName evidence="13">Mitochondrial inner membrane m-AAA protease component</fullName>
    </submittedName>
</protein>
<organism evidence="13 14">
    <name type="scientific">Mucor flavus</name>
    <dbReference type="NCBI Taxonomy" id="439312"/>
    <lineage>
        <taxon>Eukaryota</taxon>
        <taxon>Fungi</taxon>
        <taxon>Fungi incertae sedis</taxon>
        <taxon>Mucoromycota</taxon>
        <taxon>Mucoromycotina</taxon>
        <taxon>Mucoromycetes</taxon>
        <taxon>Mucorales</taxon>
        <taxon>Mucorineae</taxon>
        <taxon>Mucoraceae</taxon>
        <taxon>Mucor</taxon>
    </lineage>
</organism>
<keyword evidence="10" id="KW-0482">Metalloprotease</keyword>
<dbReference type="Pfam" id="PF01434">
    <property type="entry name" value="Peptidase_M41"/>
    <property type="match status" value="1"/>
</dbReference>
<dbReference type="PANTHER" id="PTHR43655:SF2">
    <property type="entry name" value="AFG3 LIKE MATRIX AAA PEPTIDASE SUBUNIT 2, ISOFORM A"/>
    <property type="match status" value="1"/>
</dbReference>
<dbReference type="Proteomes" id="UP001473302">
    <property type="component" value="Unassembled WGS sequence"/>
</dbReference>
<dbReference type="Gene3D" id="3.40.50.300">
    <property type="entry name" value="P-loop containing nucleotide triphosphate hydrolases"/>
    <property type="match status" value="1"/>
</dbReference>
<proteinExistence type="inferred from homology"/>
<evidence type="ECO:0000256" key="5">
    <source>
        <dbReference type="ARBA" id="ARBA00022723"/>
    </source>
</evidence>
<dbReference type="Pfam" id="PF00004">
    <property type="entry name" value="AAA"/>
    <property type="match status" value="1"/>
</dbReference>
<evidence type="ECO:0000256" key="1">
    <source>
        <dbReference type="ARBA" id="ARBA00001947"/>
    </source>
</evidence>
<dbReference type="InterPro" id="IPR041569">
    <property type="entry name" value="AAA_lid_3"/>
</dbReference>
<dbReference type="PROSITE" id="PS00674">
    <property type="entry name" value="AAA"/>
    <property type="match status" value="1"/>
</dbReference>
<comment type="similarity">
    <text evidence="3">In the N-terminal section; belongs to the AAA ATPase family.</text>
</comment>
<dbReference type="Gene3D" id="1.20.58.760">
    <property type="entry name" value="Peptidase M41"/>
    <property type="match status" value="1"/>
</dbReference>
<dbReference type="Pfam" id="PF17862">
    <property type="entry name" value="AAA_lid_3"/>
    <property type="match status" value="1"/>
</dbReference>
<keyword evidence="6" id="KW-0547">Nucleotide-binding</keyword>
<comment type="cofactor">
    <cofactor evidence="1">
        <name>Zn(2+)</name>
        <dbReference type="ChEBI" id="CHEBI:29105"/>
    </cofactor>
</comment>
<evidence type="ECO:0000256" key="4">
    <source>
        <dbReference type="ARBA" id="ARBA00022670"/>
    </source>
</evidence>
<dbReference type="InterPro" id="IPR003960">
    <property type="entry name" value="ATPase_AAA_CS"/>
</dbReference>
<dbReference type="InterPro" id="IPR000642">
    <property type="entry name" value="Peptidase_M41"/>
</dbReference>
<dbReference type="InterPro" id="IPR003593">
    <property type="entry name" value="AAA+_ATPase"/>
</dbReference>
<dbReference type="SUPFAM" id="SSF52540">
    <property type="entry name" value="P-loop containing nucleoside triphosphate hydrolases"/>
    <property type="match status" value="1"/>
</dbReference>
<dbReference type="InterPro" id="IPR003959">
    <property type="entry name" value="ATPase_AAA_core"/>
</dbReference>
<comment type="similarity">
    <text evidence="2">In the C-terminal section; belongs to the peptidase M41 family.</text>
</comment>
<evidence type="ECO:0000256" key="11">
    <source>
        <dbReference type="SAM" id="MobiDB-lite"/>
    </source>
</evidence>
<evidence type="ECO:0000259" key="12">
    <source>
        <dbReference type="SMART" id="SM00382"/>
    </source>
</evidence>
<dbReference type="SUPFAM" id="SSF140990">
    <property type="entry name" value="FtsH protease domain-like"/>
    <property type="match status" value="1"/>
</dbReference>
<dbReference type="GO" id="GO:0006508">
    <property type="term" value="P:proteolysis"/>
    <property type="evidence" value="ECO:0007669"/>
    <property type="project" value="UniProtKB-KW"/>
</dbReference>